<proteinExistence type="predicted"/>
<name>A0A2P6RN45_ROSCH</name>
<dbReference type="Proteomes" id="UP000238479">
    <property type="component" value="Chromosome 2"/>
</dbReference>
<dbReference type="Gramene" id="PRQ47824">
    <property type="protein sequence ID" value="PRQ47824"/>
    <property type="gene ID" value="RchiOBHm_Chr2g0103941"/>
</dbReference>
<keyword evidence="2" id="KW-1185">Reference proteome</keyword>
<gene>
    <name evidence="1" type="ORF">RchiOBHm_Chr2g0103941</name>
</gene>
<accession>A0A2P6RN45</accession>
<comment type="caution">
    <text evidence="1">The sequence shown here is derived from an EMBL/GenBank/DDBJ whole genome shotgun (WGS) entry which is preliminary data.</text>
</comment>
<protein>
    <submittedName>
        <fullName evidence="1">Uncharacterized protein</fullName>
    </submittedName>
</protein>
<evidence type="ECO:0000313" key="1">
    <source>
        <dbReference type="EMBL" id="PRQ47824.1"/>
    </source>
</evidence>
<reference evidence="1 2" key="1">
    <citation type="journal article" date="2018" name="Nat. Genet.">
        <title>The Rosa genome provides new insights in the design of modern roses.</title>
        <authorList>
            <person name="Bendahmane M."/>
        </authorList>
    </citation>
    <scope>NUCLEOTIDE SEQUENCE [LARGE SCALE GENOMIC DNA]</scope>
    <source>
        <strain evidence="2">cv. Old Blush</strain>
    </source>
</reference>
<organism evidence="1 2">
    <name type="scientific">Rosa chinensis</name>
    <name type="common">China rose</name>
    <dbReference type="NCBI Taxonomy" id="74649"/>
    <lineage>
        <taxon>Eukaryota</taxon>
        <taxon>Viridiplantae</taxon>
        <taxon>Streptophyta</taxon>
        <taxon>Embryophyta</taxon>
        <taxon>Tracheophyta</taxon>
        <taxon>Spermatophyta</taxon>
        <taxon>Magnoliopsida</taxon>
        <taxon>eudicotyledons</taxon>
        <taxon>Gunneridae</taxon>
        <taxon>Pentapetalae</taxon>
        <taxon>rosids</taxon>
        <taxon>fabids</taxon>
        <taxon>Rosales</taxon>
        <taxon>Rosaceae</taxon>
        <taxon>Rosoideae</taxon>
        <taxon>Rosoideae incertae sedis</taxon>
        <taxon>Rosa</taxon>
    </lineage>
</organism>
<evidence type="ECO:0000313" key="2">
    <source>
        <dbReference type="Proteomes" id="UP000238479"/>
    </source>
</evidence>
<dbReference type="EMBL" id="PDCK01000040">
    <property type="protein sequence ID" value="PRQ47824.1"/>
    <property type="molecule type" value="Genomic_DNA"/>
</dbReference>
<sequence length="81" mass="9354">MGDMPSNTVSRRTKRMLRQCDRAENYASTNVFLTSDESHRVTSRNSKRWKAGIIPYMKRQFTVTLFTRGGRKVASVLTVRV</sequence>
<dbReference type="AlphaFoldDB" id="A0A2P6RN45"/>